<evidence type="ECO:0000313" key="3">
    <source>
        <dbReference type="Proteomes" id="UP001604336"/>
    </source>
</evidence>
<accession>A0ABD1P1V7</accession>
<dbReference type="Proteomes" id="UP001604336">
    <property type="component" value="Unassembled WGS sequence"/>
</dbReference>
<gene>
    <name evidence="2" type="ORF">Adt_46187</name>
</gene>
<reference evidence="3" key="1">
    <citation type="submission" date="2024-07" db="EMBL/GenBank/DDBJ databases">
        <title>Two chromosome-level genome assemblies of Korean endemic species Abeliophyllum distichum and Forsythia ovata (Oleaceae).</title>
        <authorList>
            <person name="Jang H."/>
        </authorList>
    </citation>
    <scope>NUCLEOTIDE SEQUENCE [LARGE SCALE GENOMIC DNA]</scope>
</reference>
<dbReference type="EMBL" id="JBFOLK010000043">
    <property type="protein sequence ID" value="KAL2457863.1"/>
    <property type="molecule type" value="Genomic_DNA"/>
</dbReference>
<protein>
    <submittedName>
        <fullName evidence="2">Gold</fullName>
    </submittedName>
</protein>
<comment type="caution">
    <text evidence="2">The sequence shown here is derived from an EMBL/GenBank/DDBJ whole genome shotgun (WGS) entry which is preliminary data.</text>
</comment>
<evidence type="ECO:0000259" key="1">
    <source>
        <dbReference type="PROSITE" id="PS50866"/>
    </source>
</evidence>
<keyword evidence="3" id="KW-1185">Reference proteome</keyword>
<feature type="domain" description="GOLD" evidence="1">
    <location>
        <begin position="131"/>
        <end position="233"/>
    </location>
</feature>
<dbReference type="PANTHER" id="PTHR47532">
    <property type="entry name" value="RETINAL-BINDING PROTEIN"/>
    <property type="match status" value="1"/>
</dbReference>
<name>A0ABD1P1V7_9LAMI</name>
<dbReference type="AlphaFoldDB" id="A0ABD1P1V7"/>
<proteinExistence type="predicted"/>
<dbReference type="Gene3D" id="2.60.120.680">
    <property type="entry name" value="GOLD domain"/>
    <property type="match status" value="1"/>
</dbReference>
<dbReference type="InterPro" id="IPR036598">
    <property type="entry name" value="GOLD_dom_sf"/>
</dbReference>
<evidence type="ECO:0000313" key="2">
    <source>
        <dbReference type="EMBL" id="KAL2457863.1"/>
    </source>
</evidence>
<dbReference type="SUPFAM" id="SSF101576">
    <property type="entry name" value="Supernatant protein factor (SPF), C-terminal domain"/>
    <property type="match status" value="1"/>
</dbReference>
<dbReference type="InterPro" id="IPR009038">
    <property type="entry name" value="GOLD_dom"/>
</dbReference>
<dbReference type="PANTHER" id="PTHR47532:SF1">
    <property type="entry name" value="RETINAL-BINDING PROTEIN"/>
    <property type="match status" value="1"/>
</dbReference>
<dbReference type="PROSITE" id="PS50866">
    <property type="entry name" value="GOLD"/>
    <property type="match status" value="1"/>
</dbReference>
<sequence length="351" mass="39577">MERRRQLAQLGSATGVYKTLVKYLVGVPEVLLDFVRQINDDEGPMEEQRQRYGPPLYSLTRMVLTIRLFLSLFWGRLEATKLQKHQISILEEAVDAYTSEFERYIKFIGEVFANSPFFISAEDAGALEGRSTDDLKEISVPAGQTYEVSLTVESINSYIAWDFSLVQGKLNLDIGFSVECTDPSGKKTLILPYRRYESDQGNFCTCVSGNYKLIWDNSYSTFFKKVLRYKVDCIPPVVEPVPVTVPVPSSYTRKLHLKLVLGLSFRSYHPVDGSNRKKLLTPFEPDVVPAPLHFKGRDQLGLRPKAGLLLNASCMPSQVGTVEVCLPDPKNLGGTSLRTKLDFQQTIQKET</sequence>
<organism evidence="2 3">
    <name type="scientific">Abeliophyllum distichum</name>
    <dbReference type="NCBI Taxonomy" id="126358"/>
    <lineage>
        <taxon>Eukaryota</taxon>
        <taxon>Viridiplantae</taxon>
        <taxon>Streptophyta</taxon>
        <taxon>Embryophyta</taxon>
        <taxon>Tracheophyta</taxon>
        <taxon>Spermatophyta</taxon>
        <taxon>Magnoliopsida</taxon>
        <taxon>eudicotyledons</taxon>
        <taxon>Gunneridae</taxon>
        <taxon>Pentapetalae</taxon>
        <taxon>asterids</taxon>
        <taxon>lamiids</taxon>
        <taxon>Lamiales</taxon>
        <taxon>Oleaceae</taxon>
        <taxon>Forsythieae</taxon>
        <taxon>Abeliophyllum</taxon>
    </lineage>
</organism>